<evidence type="ECO:0000259" key="12">
    <source>
        <dbReference type="Pfam" id="PF02355"/>
    </source>
</evidence>
<evidence type="ECO:0000256" key="4">
    <source>
        <dbReference type="ARBA" id="ARBA00022692"/>
    </source>
</evidence>
<evidence type="ECO:0000256" key="7">
    <source>
        <dbReference type="ARBA" id="ARBA00023010"/>
    </source>
</evidence>
<dbReference type="Proteomes" id="UP000824261">
    <property type="component" value="Unassembled WGS sequence"/>
</dbReference>
<feature type="transmembrane region" description="Helical" evidence="9">
    <location>
        <begin position="754"/>
        <end position="777"/>
    </location>
</feature>
<comment type="caution">
    <text evidence="15">The sequence shown here is derived from an EMBL/GenBank/DDBJ whole genome shotgun (WGS) entry which is preliminary data.</text>
</comment>
<name>A0A9D1D499_9ACTN</name>
<feature type="transmembrane region" description="Helical" evidence="9">
    <location>
        <begin position="319"/>
        <end position="342"/>
    </location>
</feature>
<evidence type="ECO:0000256" key="8">
    <source>
        <dbReference type="ARBA" id="ARBA00023136"/>
    </source>
</evidence>
<evidence type="ECO:0000256" key="5">
    <source>
        <dbReference type="ARBA" id="ARBA00022927"/>
    </source>
</evidence>
<evidence type="ECO:0000256" key="1">
    <source>
        <dbReference type="ARBA" id="ARBA00004651"/>
    </source>
</evidence>
<evidence type="ECO:0000256" key="6">
    <source>
        <dbReference type="ARBA" id="ARBA00022989"/>
    </source>
</evidence>
<dbReference type="GO" id="GO:0005886">
    <property type="term" value="C:plasma membrane"/>
    <property type="evidence" value="ECO:0007669"/>
    <property type="project" value="UniProtKB-SubCell"/>
</dbReference>
<keyword evidence="6 9" id="KW-1133">Transmembrane helix</keyword>
<accession>A0A9D1D499</accession>
<feature type="domain" description="Protein export membrane protein SecD/SecF C-terminal" evidence="12">
    <location>
        <begin position="635"/>
        <end position="811"/>
    </location>
</feature>
<feature type="domain" description="Protein export membrane protein SecD/SecF C-terminal" evidence="12">
    <location>
        <begin position="274"/>
        <end position="449"/>
    </location>
</feature>
<feature type="compositionally biased region" description="Low complexity" evidence="11">
    <location>
        <begin position="975"/>
        <end position="998"/>
    </location>
</feature>
<dbReference type="InterPro" id="IPR048631">
    <property type="entry name" value="SecD_1st"/>
</dbReference>
<feature type="domain" description="SecDF P1 head subdomain" evidence="14">
    <location>
        <begin position="174"/>
        <end position="273"/>
    </location>
</feature>
<evidence type="ECO:0000256" key="2">
    <source>
        <dbReference type="ARBA" id="ARBA00022448"/>
    </source>
</evidence>
<feature type="compositionally biased region" description="Low complexity" evidence="11">
    <location>
        <begin position="1006"/>
        <end position="1016"/>
    </location>
</feature>
<dbReference type="InterPro" id="IPR022813">
    <property type="entry name" value="SecD/SecF_arch_bac"/>
</dbReference>
<keyword evidence="8 9" id="KW-0472">Membrane</keyword>
<dbReference type="NCBIfam" id="TIGR00966">
    <property type="entry name" value="transloc_SecF"/>
    <property type="match status" value="1"/>
</dbReference>
<dbReference type="AlphaFoldDB" id="A0A9D1D499"/>
<dbReference type="PANTHER" id="PTHR30081:SF1">
    <property type="entry name" value="PROTEIN TRANSLOCASE SUBUNIT SECD"/>
    <property type="match status" value="1"/>
</dbReference>
<feature type="transmembrane region" description="Helical" evidence="9">
    <location>
        <begin position="706"/>
        <end position="727"/>
    </location>
</feature>
<evidence type="ECO:0000313" key="16">
    <source>
        <dbReference type="Proteomes" id="UP000824261"/>
    </source>
</evidence>
<reference evidence="15" key="1">
    <citation type="submission" date="2020-10" db="EMBL/GenBank/DDBJ databases">
        <authorList>
            <person name="Gilroy R."/>
        </authorList>
    </citation>
    <scope>NUCLEOTIDE SEQUENCE</scope>
    <source>
        <strain evidence="15">ChiGjej1B1-2707</strain>
    </source>
</reference>
<feature type="compositionally biased region" description="Basic and acidic residues" evidence="11">
    <location>
        <begin position="926"/>
        <end position="952"/>
    </location>
</feature>
<dbReference type="GO" id="GO:0065002">
    <property type="term" value="P:intracellular protein transmembrane transport"/>
    <property type="evidence" value="ECO:0007669"/>
    <property type="project" value="UniProtKB-UniRule"/>
</dbReference>
<feature type="compositionally biased region" description="Basic and acidic residues" evidence="11">
    <location>
        <begin position="1033"/>
        <end position="1042"/>
    </location>
</feature>
<reference evidence="15" key="2">
    <citation type="journal article" date="2021" name="PeerJ">
        <title>Extensive microbial diversity within the chicken gut microbiome revealed by metagenomics and culture.</title>
        <authorList>
            <person name="Gilroy R."/>
            <person name="Ravi A."/>
            <person name="Getino M."/>
            <person name="Pursley I."/>
            <person name="Horton D.L."/>
            <person name="Alikhan N.F."/>
            <person name="Baker D."/>
            <person name="Gharbi K."/>
            <person name="Hall N."/>
            <person name="Watson M."/>
            <person name="Adriaenssens E.M."/>
            <person name="Foster-Nyarko E."/>
            <person name="Jarju S."/>
            <person name="Secka A."/>
            <person name="Antonio M."/>
            <person name="Oren A."/>
            <person name="Chaudhuri R.R."/>
            <person name="La Ragione R."/>
            <person name="Hildebrand F."/>
            <person name="Pallen M.J."/>
        </authorList>
    </citation>
    <scope>NUCLEOTIDE SEQUENCE</scope>
    <source>
        <strain evidence="15">ChiGjej1B1-2707</strain>
    </source>
</reference>
<feature type="transmembrane region" description="Helical" evidence="9">
    <location>
        <begin position="291"/>
        <end position="312"/>
    </location>
</feature>
<comment type="subunit">
    <text evidence="10">Forms a complex with SecD. Part of the essential Sec protein translocation apparatus which comprises SecA, SecYEG and auxiliary proteins SecDF. Other proteins may also be involved.</text>
</comment>
<dbReference type="InterPro" id="IPR055344">
    <property type="entry name" value="SecD_SecF_C_bact"/>
</dbReference>
<dbReference type="InterPro" id="IPR005665">
    <property type="entry name" value="SecF_bac"/>
</dbReference>
<feature type="transmembrane region" description="Helical" evidence="9">
    <location>
        <begin position="399"/>
        <end position="417"/>
    </location>
</feature>
<dbReference type="PANTHER" id="PTHR30081">
    <property type="entry name" value="PROTEIN-EXPORT MEMBRANE PROTEIN SEC"/>
    <property type="match status" value="1"/>
</dbReference>
<dbReference type="Pfam" id="PF21760">
    <property type="entry name" value="SecD_1st"/>
    <property type="match status" value="1"/>
</dbReference>
<gene>
    <name evidence="9 15" type="primary">secD</name>
    <name evidence="10" type="synonym">secF</name>
    <name evidence="15" type="ORF">IAA69_07805</name>
</gene>
<dbReference type="EMBL" id="DVGB01000092">
    <property type="protein sequence ID" value="HIR02146.1"/>
    <property type="molecule type" value="Genomic_DNA"/>
</dbReference>
<comment type="subcellular location">
    <subcellularLocation>
        <location evidence="1 9">Cell membrane</location>
        <topology evidence="1 9">Multi-pass membrane protein</topology>
    </subcellularLocation>
</comment>
<dbReference type="InterPro" id="IPR054384">
    <property type="entry name" value="SecDF_P1_head"/>
</dbReference>
<feature type="transmembrane region" description="Helical" evidence="9">
    <location>
        <begin position="651"/>
        <end position="672"/>
    </location>
</feature>
<dbReference type="PRINTS" id="PR01755">
    <property type="entry name" value="SECFTRNLCASE"/>
</dbReference>
<dbReference type="InterPro" id="IPR022645">
    <property type="entry name" value="SecD/SecF_bac"/>
</dbReference>
<comment type="similarity">
    <text evidence="10">Belongs to the SecD/SecF family. SecF subfamily.</text>
</comment>
<dbReference type="HAMAP" id="MF_01463_B">
    <property type="entry name" value="SecD_B"/>
    <property type="match status" value="1"/>
</dbReference>
<comment type="subunit">
    <text evidence="9">Forms a complex with SecF. Part of the essential Sec protein translocation apparatus which comprises SecA, SecYEG and auxiliary proteins SecDF. Other proteins may also be involved.</text>
</comment>
<comment type="similarity">
    <text evidence="9">Belongs to the SecD/SecF family. SecD subfamily.</text>
</comment>
<feature type="region of interest" description="Disordered" evidence="11">
    <location>
        <begin position="926"/>
        <end position="1042"/>
    </location>
</feature>
<evidence type="ECO:0000256" key="3">
    <source>
        <dbReference type="ARBA" id="ARBA00022475"/>
    </source>
</evidence>
<feature type="transmembrane region" description="Helical" evidence="9">
    <location>
        <begin position="537"/>
        <end position="555"/>
    </location>
</feature>
<keyword evidence="7 9" id="KW-0811">Translocation</keyword>
<evidence type="ECO:0000256" key="9">
    <source>
        <dbReference type="HAMAP-Rule" id="MF_01463"/>
    </source>
</evidence>
<feature type="domain" description="Protein translocase subunit SecDF P1" evidence="13">
    <location>
        <begin position="70"/>
        <end position="128"/>
    </location>
</feature>
<dbReference type="Gene3D" id="3.30.70.3220">
    <property type="match status" value="1"/>
</dbReference>
<organism evidence="15 16">
    <name type="scientific">Candidatus Aveggerthella stercoripullorum</name>
    <dbReference type="NCBI Taxonomy" id="2840688"/>
    <lineage>
        <taxon>Bacteria</taxon>
        <taxon>Bacillati</taxon>
        <taxon>Actinomycetota</taxon>
        <taxon>Coriobacteriia</taxon>
        <taxon>Eggerthellales</taxon>
        <taxon>Eggerthellaceae</taxon>
        <taxon>Eggerthellaceae incertae sedis</taxon>
        <taxon>Candidatus Aveggerthella</taxon>
    </lineage>
</organism>
<evidence type="ECO:0000259" key="14">
    <source>
        <dbReference type="Pfam" id="PF22599"/>
    </source>
</evidence>
<dbReference type="Pfam" id="PF07549">
    <property type="entry name" value="Sec_GG"/>
    <property type="match status" value="1"/>
</dbReference>
<proteinExistence type="inferred from homology"/>
<feature type="transmembrane region" description="Helical" evidence="9">
    <location>
        <begin position="348"/>
        <end position="370"/>
    </location>
</feature>
<dbReference type="NCBIfam" id="TIGR01129">
    <property type="entry name" value="secD"/>
    <property type="match status" value="1"/>
</dbReference>
<dbReference type="InterPro" id="IPR005791">
    <property type="entry name" value="SecD"/>
</dbReference>
<evidence type="ECO:0000313" key="15">
    <source>
        <dbReference type="EMBL" id="HIR02146.1"/>
    </source>
</evidence>
<protein>
    <recommendedName>
        <fullName evidence="9 10">Multifunctional fusion protein</fullName>
    </recommendedName>
    <domain>
        <recommendedName>
            <fullName evidence="9">Protein translocase subunit SecD</fullName>
        </recommendedName>
    </domain>
    <domain>
        <recommendedName>
            <fullName evidence="10">Protein-export membrane protein SecF</fullName>
        </recommendedName>
    </domain>
</protein>
<dbReference type="InterPro" id="IPR048634">
    <property type="entry name" value="SecD_SecF_C"/>
</dbReference>
<comment type="function">
    <text evidence="9">Part of the Sec protein translocase complex. Interacts with the SecYEG preprotein conducting channel. SecDF uses the proton motive force (PMF) to complete protein translocation after the ATP-dependent function of SecA.</text>
</comment>
<dbReference type="GO" id="GO:0015450">
    <property type="term" value="F:protein-transporting ATPase activity"/>
    <property type="evidence" value="ECO:0007669"/>
    <property type="project" value="InterPro"/>
</dbReference>
<evidence type="ECO:0000256" key="11">
    <source>
        <dbReference type="SAM" id="MobiDB-lite"/>
    </source>
</evidence>
<feature type="transmembrane region" description="Helical" evidence="9">
    <location>
        <begin position="423"/>
        <end position="441"/>
    </location>
</feature>
<dbReference type="InterPro" id="IPR022646">
    <property type="entry name" value="SecD/SecF_CS"/>
</dbReference>
<feature type="compositionally biased region" description="Polar residues" evidence="11">
    <location>
        <begin position="901"/>
        <end position="914"/>
    </location>
</feature>
<dbReference type="GO" id="GO:0006605">
    <property type="term" value="P:protein targeting"/>
    <property type="evidence" value="ECO:0007669"/>
    <property type="project" value="UniProtKB-UniRule"/>
</dbReference>
<evidence type="ECO:0000259" key="13">
    <source>
        <dbReference type="Pfam" id="PF21760"/>
    </source>
</evidence>
<keyword evidence="4 9" id="KW-0812">Transmembrane</keyword>
<keyword evidence="5 9" id="KW-0653">Protein transport</keyword>
<dbReference type="GO" id="GO:0043952">
    <property type="term" value="P:protein transport by the Sec complex"/>
    <property type="evidence" value="ECO:0007669"/>
    <property type="project" value="UniProtKB-UniRule"/>
</dbReference>
<feature type="region of interest" description="Disordered" evidence="11">
    <location>
        <begin position="865"/>
        <end position="914"/>
    </location>
</feature>
<dbReference type="SUPFAM" id="SSF82866">
    <property type="entry name" value="Multidrug efflux transporter AcrB transmembrane domain"/>
    <property type="match status" value="2"/>
</dbReference>
<comment type="caution">
    <text evidence="9">Lacks conserved residue(s) required for the propagation of feature annotation.</text>
</comment>
<evidence type="ECO:0000256" key="10">
    <source>
        <dbReference type="HAMAP-Rule" id="MF_01464"/>
    </source>
</evidence>
<sequence>MAKAQDKKKRGTDRRNVWLLVLTTLLVLGSVFMFTPPQEKINQGLDIQGGLSVVLTAHSTDGEAVTSEDMESSRQIIESRVNALGASEATVQVQGTDQILVQIPGLSDAQEALETIGRTGQLEFARLDSFTDETVRTQIENGQYGSSGTYTDALGNSLPSGETINLQVEEGTYTPIVTGENIERVTVDRESETSANYAVNLELDAEGTEAFAQASQDLVADHGQIVIILDGEVNSAPAVQSVITDGRVSITGGYSQEEAQNMKTVLESGSLPVSFEYSQSQVVGPTLGQDALASGVLVAIIGIAIVMLYLLIFYRGLGFIAAAAMLIFAVLYLGILATLSYFGFFSLSLAGIAGIVLTIGMAADSSILTLERFREEIRMGRSVRAASITGVRHAIQTSIDADLVTLVSALALFFLAAASVKGFGLTLALGILCDIVMMLLFKAPLIRILAPRTIAKHPGFWGTRESLAAAEDYKRLAAAEGMSVAAAETGEEMNAAATAATAEARAGAEGAAAAAATAKPRGRFIKHDINFLGVRKVLLSISAVLIVAALVITGVRGLNFGIEFVGGTSVAFHGTGDVTIEQMRDAFNDAGEPDATVQTTNADGEPGFLVRTATTSAEDASSVANQVADELSLPTDTIEVSTIGPDWGASVVRASLIAFVVSLLLIIAYIGFRFEYKMGVTAVIALLHDLVIVMGVYALFGREVTPNTIAALLTIMGYSLYDTVVVFHRINDNMRETDIKCTFMTMANHSVNQVFVRTINTTLSTLIPVVAMLLFGGETLRDFAFAMTIGLVCGSYSSIAVATPLYAIWKTREPRYARLVEKYGDEVGRFEFAHPNIQAPLKAAKKAANTAAKTGAVAVNDAAGASAKASEKKGGTAQQRPSYHRKHTPKATASAGVPQAPSAQQADEGQQEVTSMADAWAKLHADSPEEAAKAKKVDAPPELEFRPVEEGRRGRRGRGFYVEPDAPKAEEETAEAAVENAAAEDAAEAPATAQDAADFVNETLGEAAEAAPTAAEVADKAEAPEASAETAEDAEKKEKKAE</sequence>
<dbReference type="Pfam" id="PF22599">
    <property type="entry name" value="SecDF_P1_head"/>
    <property type="match status" value="1"/>
</dbReference>
<feature type="transmembrane region" description="Helical" evidence="9">
    <location>
        <begin position="783"/>
        <end position="809"/>
    </location>
</feature>
<dbReference type="Gene3D" id="1.20.1640.10">
    <property type="entry name" value="Multidrug efflux transporter AcrB transmembrane domain"/>
    <property type="match status" value="2"/>
</dbReference>
<feature type="transmembrane region" description="Helical" evidence="9">
    <location>
        <begin position="679"/>
        <end position="700"/>
    </location>
</feature>
<dbReference type="HAMAP" id="MF_01464_B">
    <property type="entry name" value="SecF_B"/>
    <property type="match status" value="1"/>
</dbReference>
<dbReference type="Pfam" id="PF02355">
    <property type="entry name" value="SecD_SecF_C"/>
    <property type="match status" value="2"/>
</dbReference>
<keyword evidence="2 9" id="KW-0813">Transport</keyword>
<dbReference type="NCBIfam" id="TIGR00916">
    <property type="entry name" value="2A0604s01"/>
    <property type="match status" value="2"/>
</dbReference>
<keyword evidence="3 9" id="KW-1003">Cell membrane</keyword>